<dbReference type="STRING" id="858619.CVAR_0849"/>
<protein>
    <submittedName>
        <fullName evidence="1">Uncharacterized protein</fullName>
    </submittedName>
</protein>
<reference evidence="1 2" key="1">
    <citation type="journal article" date="2011" name="BMC Genomics">
        <title>Complete genome sequence of Corynebacterium variabile DSM 44702 isolated from the surface of smear-ripened cheeses and insights into cheese ripening and flavor generation.</title>
        <authorList>
            <person name="Schroeder J."/>
            <person name="Maus I."/>
            <person name="Trost E."/>
            <person name="Tauch A."/>
        </authorList>
    </citation>
    <scope>NUCLEOTIDE SEQUENCE [LARGE SCALE GENOMIC DNA]</scope>
    <source>
        <strain evidence="2">DSM 44702 / JCM 12073 / NCIMB 30131</strain>
    </source>
</reference>
<sequence length="148" mass="16449">MIDTLHALVQEYGLAYVAHYTGITTGSLRSIRDRPTPTVGTRAADAIETMWDDHQNGHIPVAHIPKTRNANGEVYCQVEGELIKALFALTNEYGRNITAQLCESFTPQFVYQVIIGKYERMTVTNAANILETRQAQLEGNIEIIEVAA</sequence>
<name>G0HB78_CORVD</name>
<proteinExistence type="predicted"/>
<evidence type="ECO:0000313" key="1">
    <source>
        <dbReference type="EMBL" id="AEK36203.1"/>
    </source>
</evidence>
<dbReference type="AlphaFoldDB" id="G0HB78"/>
<evidence type="ECO:0000313" key="2">
    <source>
        <dbReference type="Proteomes" id="UP000006659"/>
    </source>
</evidence>
<accession>G0HB78</accession>
<organism evidence="1 2">
    <name type="scientific">Corynebacterium variabile (strain DSM 44702 / CIP 107183 / JCM 12073 / NCIMB 30131)</name>
    <name type="common">Corynebacterium mooreparkense</name>
    <dbReference type="NCBI Taxonomy" id="858619"/>
    <lineage>
        <taxon>Bacteria</taxon>
        <taxon>Bacillati</taxon>
        <taxon>Actinomycetota</taxon>
        <taxon>Actinomycetes</taxon>
        <taxon>Mycobacteriales</taxon>
        <taxon>Corynebacteriaceae</taxon>
        <taxon>Corynebacterium</taxon>
    </lineage>
</organism>
<dbReference type="HOGENOM" id="CLU_1755788_0_0_11"/>
<gene>
    <name evidence="1" type="ordered locus">CVAR_0849</name>
</gene>
<dbReference type="KEGG" id="cva:CVAR_0849"/>
<dbReference type="EMBL" id="CP002917">
    <property type="protein sequence ID" value="AEK36203.1"/>
    <property type="molecule type" value="Genomic_DNA"/>
</dbReference>
<dbReference type="Proteomes" id="UP000006659">
    <property type="component" value="Chromosome"/>
</dbReference>